<evidence type="ECO:0000256" key="1">
    <source>
        <dbReference type="SAM" id="SignalP"/>
    </source>
</evidence>
<dbReference type="EMBL" id="QLII01000001">
    <property type="protein sequence ID" value="RAI75655.1"/>
    <property type="molecule type" value="Genomic_DNA"/>
</dbReference>
<keyword evidence="3" id="KW-1185">Reference proteome</keyword>
<evidence type="ECO:0000313" key="2">
    <source>
        <dbReference type="EMBL" id="RAI75655.1"/>
    </source>
</evidence>
<keyword evidence="1" id="KW-0732">Signal</keyword>
<feature type="chain" id="PRO_5016237871" evidence="1">
    <location>
        <begin position="28"/>
        <end position="458"/>
    </location>
</feature>
<dbReference type="Proteomes" id="UP000249016">
    <property type="component" value="Unassembled WGS sequence"/>
</dbReference>
<sequence length="458" mass="51091">MKKNILRDWVIKMIIFFCLTFTSTTWAQSSCSYSEGQFLFTTSWGESVYAHYYNGVLFAAYQDGSNFRPQHWLVATGLMTSSVASCFAENDPHTTTNPPTNPPTGNCSYSEGQYLFTFNTEAIYAHYYNGVLFAAYQDGSNFRPQHWLVATGLMTSSVASCFAENDPHTTTNPPTNPPTGNCSYSEGQYLFTFNTEAIYAHYYNGILFAAYQDGSNFKPQHWLVATGLMTTSVASCFAENDPHTTTTNPPTGNCPYTEGQYLFTFNGTEAIYAHFYNGILFAAYQDGSNFKPQHWLVATGLMSSSVASCFAENDPHTTTNPPTSNHQYDPKVLIGRSARTSANCQFSDCGPSLLPVGNGIRILTPATEPDNFSLNRFWESLNYFNTFYNITATDFRSETTYSPFFENFSEFSFSGSDDYNESNGWMLAFKDLGAQRTDGVTAGPPMPFLLYIINTLVR</sequence>
<evidence type="ECO:0000313" key="3">
    <source>
        <dbReference type="Proteomes" id="UP000249016"/>
    </source>
</evidence>
<proteinExistence type="predicted"/>
<reference evidence="2 3" key="1">
    <citation type="submission" date="2018-06" db="EMBL/GenBank/DDBJ databases">
        <title>Spirosoma sp. HMF3257 Genome sequencing and assembly.</title>
        <authorList>
            <person name="Kang H."/>
            <person name="Cha I."/>
            <person name="Kim H."/>
            <person name="Kang J."/>
            <person name="Joh K."/>
        </authorList>
    </citation>
    <scope>NUCLEOTIDE SEQUENCE [LARGE SCALE GENOMIC DNA]</scope>
    <source>
        <strain evidence="2 3">HMF3257</strain>
    </source>
</reference>
<feature type="signal peptide" evidence="1">
    <location>
        <begin position="1"/>
        <end position="27"/>
    </location>
</feature>
<accession>A0A327NLM2</accession>
<dbReference type="AlphaFoldDB" id="A0A327NLM2"/>
<protein>
    <submittedName>
        <fullName evidence="2">Uncharacterized protein</fullName>
    </submittedName>
</protein>
<gene>
    <name evidence="2" type="ORF">HMF3257_18550</name>
</gene>
<name>A0A327NLM2_9BACT</name>
<organism evidence="2 3">
    <name type="scientific">Spirosoma telluris</name>
    <dbReference type="NCBI Taxonomy" id="2183553"/>
    <lineage>
        <taxon>Bacteria</taxon>
        <taxon>Pseudomonadati</taxon>
        <taxon>Bacteroidota</taxon>
        <taxon>Cytophagia</taxon>
        <taxon>Cytophagales</taxon>
        <taxon>Cytophagaceae</taxon>
        <taxon>Spirosoma</taxon>
    </lineage>
</organism>
<comment type="caution">
    <text evidence="2">The sequence shown here is derived from an EMBL/GenBank/DDBJ whole genome shotgun (WGS) entry which is preliminary data.</text>
</comment>